<keyword evidence="3" id="KW-1185">Reference proteome</keyword>
<feature type="region of interest" description="Disordered" evidence="1">
    <location>
        <begin position="32"/>
        <end position="52"/>
    </location>
</feature>
<comment type="caution">
    <text evidence="2">The sequence shown here is derived from an EMBL/GenBank/DDBJ whole genome shotgun (WGS) entry which is preliminary data.</text>
</comment>
<accession>A0AAV4EYJ6</accession>
<reference evidence="2 3" key="1">
    <citation type="journal article" date="2021" name="Elife">
        <title>Chloroplast acquisition without the gene transfer in kleptoplastic sea slugs, Plakobranchus ocellatus.</title>
        <authorList>
            <person name="Maeda T."/>
            <person name="Takahashi S."/>
            <person name="Yoshida T."/>
            <person name="Shimamura S."/>
            <person name="Takaki Y."/>
            <person name="Nagai Y."/>
            <person name="Toyoda A."/>
            <person name="Suzuki Y."/>
            <person name="Arimoto A."/>
            <person name="Ishii H."/>
            <person name="Satoh N."/>
            <person name="Nishiyama T."/>
            <person name="Hasebe M."/>
            <person name="Maruyama T."/>
            <person name="Minagawa J."/>
            <person name="Obokata J."/>
            <person name="Shigenobu S."/>
        </authorList>
    </citation>
    <scope>NUCLEOTIDE SEQUENCE [LARGE SCALE GENOMIC DNA]</scope>
</reference>
<sequence length="130" mass="14976">MSTRCTFVFALRRNRLNKLPSLLVWGKMPSSYPRKARRRSREKKMPNSVSARTHPCFTPLLIWKGSEDQPSYWTVPTMPSRNEMIILRSLGGHPILGRSVKSPFRPARSNALVKSMNARYSGRLCSRHFS</sequence>
<evidence type="ECO:0000313" key="3">
    <source>
        <dbReference type="Proteomes" id="UP000762676"/>
    </source>
</evidence>
<organism evidence="2 3">
    <name type="scientific">Elysia marginata</name>
    <dbReference type="NCBI Taxonomy" id="1093978"/>
    <lineage>
        <taxon>Eukaryota</taxon>
        <taxon>Metazoa</taxon>
        <taxon>Spiralia</taxon>
        <taxon>Lophotrochozoa</taxon>
        <taxon>Mollusca</taxon>
        <taxon>Gastropoda</taxon>
        <taxon>Heterobranchia</taxon>
        <taxon>Euthyneura</taxon>
        <taxon>Panpulmonata</taxon>
        <taxon>Sacoglossa</taxon>
        <taxon>Placobranchoidea</taxon>
        <taxon>Plakobranchidae</taxon>
        <taxon>Elysia</taxon>
    </lineage>
</organism>
<dbReference type="Proteomes" id="UP000762676">
    <property type="component" value="Unassembled WGS sequence"/>
</dbReference>
<protein>
    <submittedName>
        <fullName evidence="2">Uncharacterized protein</fullName>
    </submittedName>
</protein>
<gene>
    <name evidence="2" type="ORF">ElyMa_005547300</name>
</gene>
<proteinExistence type="predicted"/>
<evidence type="ECO:0000313" key="2">
    <source>
        <dbReference type="EMBL" id="GFR66032.1"/>
    </source>
</evidence>
<evidence type="ECO:0000256" key="1">
    <source>
        <dbReference type="SAM" id="MobiDB-lite"/>
    </source>
</evidence>
<name>A0AAV4EYJ6_9GAST</name>
<dbReference type="AlphaFoldDB" id="A0AAV4EYJ6"/>
<dbReference type="EMBL" id="BMAT01011067">
    <property type="protein sequence ID" value="GFR66032.1"/>
    <property type="molecule type" value="Genomic_DNA"/>
</dbReference>